<protein>
    <submittedName>
        <fullName evidence="1">DUF1365 domain-containing protein</fullName>
    </submittedName>
</protein>
<reference evidence="1" key="1">
    <citation type="submission" date="2021-01" db="EMBL/GenBank/DDBJ databases">
        <title>Paracoccus amoyensis sp. nov., isolated from the surface seawater along the coast of Xiamen Island, China.</title>
        <authorList>
            <person name="Lyu L."/>
        </authorList>
    </citation>
    <scope>NUCLEOTIDE SEQUENCE</scope>
    <source>
        <strain evidence="1">MJ17</strain>
    </source>
</reference>
<gene>
    <name evidence="1" type="ORF">JJJ17_12165</name>
</gene>
<dbReference type="PANTHER" id="PTHR33973:SF4">
    <property type="entry name" value="OS07G0153300 PROTEIN"/>
    <property type="match status" value="1"/>
</dbReference>
<dbReference type="Pfam" id="PF07103">
    <property type="entry name" value="DUF1365"/>
    <property type="match status" value="1"/>
</dbReference>
<dbReference type="EMBL" id="JAEPRQ010000004">
    <property type="protein sequence ID" value="MBK4216683.1"/>
    <property type="molecule type" value="Genomic_DNA"/>
</dbReference>
<dbReference type="AlphaFoldDB" id="A0A934SFF8"/>
<keyword evidence="2" id="KW-1185">Reference proteome</keyword>
<organism evidence="1 2">
    <name type="scientific">Paracoccus caeni</name>
    <dbReference type="NCBI Taxonomy" id="657651"/>
    <lineage>
        <taxon>Bacteria</taxon>
        <taxon>Pseudomonadati</taxon>
        <taxon>Pseudomonadota</taxon>
        <taxon>Alphaproteobacteria</taxon>
        <taxon>Rhodobacterales</taxon>
        <taxon>Paracoccaceae</taxon>
        <taxon>Paracoccus</taxon>
    </lineage>
</organism>
<dbReference type="Proteomes" id="UP000640485">
    <property type="component" value="Unassembled WGS sequence"/>
</dbReference>
<evidence type="ECO:0000313" key="1">
    <source>
        <dbReference type="EMBL" id="MBK4216683.1"/>
    </source>
</evidence>
<evidence type="ECO:0000313" key="2">
    <source>
        <dbReference type="Proteomes" id="UP000640485"/>
    </source>
</evidence>
<sequence>MLAERLHAGQVLHMPADVTHARRGAIRHAFRYRVDYLLLSPETAKGPALLSLNRFNLFAVHDRDHGGLRGKGVGASWAWDQLAQAGFERTPGMVMALLTQPRLLGHWFTPVSFWLVLRGDEILAAIAEVNNTFGQRHSYLCVTPGFTPIGPDDDICTRKLFHVSPFQDVAGEYRFAFRLTPDHIGIRIAQIDSGNGLDAAMTGALRPFGNAAAIGACLRRPGGSLRVLALIYWNALRLKLKGAAYRPVPAPPDKDVS</sequence>
<name>A0A934SFF8_9RHOB</name>
<dbReference type="InterPro" id="IPR010775">
    <property type="entry name" value="DUF1365"/>
</dbReference>
<accession>A0A934SFF8</accession>
<proteinExistence type="predicted"/>
<comment type="caution">
    <text evidence="1">The sequence shown here is derived from an EMBL/GenBank/DDBJ whole genome shotgun (WGS) entry which is preliminary data.</text>
</comment>
<dbReference type="PANTHER" id="PTHR33973">
    <property type="entry name" value="OS07G0153300 PROTEIN"/>
    <property type="match status" value="1"/>
</dbReference>